<evidence type="ECO:0000313" key="2">
    <source>
        <dbReference type="EMBL" id="MFE1352926.1"/>
    </source>
</evidence>
<reference evidence="2 3" key="1">
    <citation type="submission" date="2024-09" db="EMBL/GenBank/DDBJ databases">
        <title>The Natural Products Discovery Center: Release of the First 8490 Sequenced Strains for Exploring Actinobacteria Biosynthetic Diversity.</title>
        <authorList>
            <person name="Kalkreuter E."/>
            <person name="Kautsar S.A."/>
            <person name="Yang D."/>
            <person name="Bader C.D."/>
            <person name="Teijaro C.N."/>
            <person name="Fluegel L."/>
            <person name="Davis C.M."/>
            <person name="Simpson J.R."/>
            <person name="Lauterbach L."/>
            <person name="Steele A.D."/>
            <person name="Gui C."/>
            <person name="Meng S."/>
            <person name="Li G."/>
            <person name="Viehrig K."/>
            <person name="Ye F."/>
            <person name="Su P."/>
            <person name="Kiefer A.F."/>
            <person name="Nichols A."/>
            <person name="Cepeda A.J."/>
            <person name="Yan W."/>
            <person name="Fan B."/>
            <person name="Jiang Y."/>
            <person name="Adhikari A."/>
            <person name="Zheng C.-J."/>
            <person name="Schuster L."/>
            <person name="Cowan T.M."/>
            <person name="Smanski M.J."/>
            <person name="Chevrette M.G."/>
            <person name="De Carvalho L.P.S."/>
            <person name="Shen B."/>
        </authorList>
    </citation>
    <scope>NUCLEOTIDE SEQUENCE [LARGE SCALE GENOMIC DNA]</scope>
    <source>
        <strain evidence="2 3">NPDC058753</strain>
    </source>
</reference>
<protein>
    <submittedName>
        <fullName evidence="2">Esterase/lipase family protein</fullName>
    </submittedName>
</protein>
<evidence type="ECO:0000313" key="3">
    <source>
        <dbReference type="Proteomes" id="UP001599542"/>
    </source>
</evidence>
<organism evidence="2 3">
    <name type="scientific">Kitasatospora phosalacinea</name>
    <dbReference type="NCBI Taxonomy" id="2065"/>
    <lineage>
        <taxon>Bacteria</taxon>
        <taxon>Bacillati</taxon>
        <taxon>Actinomycetota</taxon>
        <taxon>Actinomycetes</taxon>
        <taxon>Kitasatosporales</taxon>
        <taxon>Streptomycetaceae</taxon>
        <taxon>Kitasatospora</taxon>
    </lineage>
</organism>
<name>A0ABW6GJN7_9ACTN</name>
<dbReference type="Pfam" id="PF01674">
    <property type="entry name" value="Lipase_2"/>
    <property type="match status" value="1"/>
</dbReference>
<evidence type="ECO:0000256" key="1">
    <source>
        <dbReference type="SAM" id="SignalP"/>
    </source>
</evidence>
<comment type="caution">
    <text evidence="2">The sequence shown here is derived from an EMBL/GenBank/DDBJ whole genome shotgun (WGS) entry which is preliminary data.</text>
</comment>
<keyword evidence="1" id="KW-0732">Signal</keyword>
<dbReference type="PANTHER" id="PTHR37946:SF1">
    <property type="entry name" value="SLL1969 PROTEIN"/>
    <property type="match status" value="1"/>
</dbReference>
<feature type="signal peptide" evidence="1">
    <location>
        <begin position="1"/>
        <end position="39"/>
    </location>
</feature>
<dbReference type="InterPro" id="IPR002918">
    <property type="entry name" value="Lipase_EstA/Esterase_EstB"/>
</dbReference>
<proteinExistence type="predicted"/>
<dbReference type="EMBL" id="JBHYPX010000022">
    <property type="protein sequence ID" value="MFE1352926.1"/>
    <property type="molecule type" value="Genomic_DNA"/>
</dbReference>
<sequence length="320" mass="33226">MHPTLRRAGARRLRSFAAGSAAFLLASVALVAGASPASASTLPVPYSVATAVAAGNLAPNTPPPGANDWSCQPSAAHPYPVVLVHATLTNERMDWDSLSPLLADNGYCVFTFNYGGDGIDPVNDAVEPIEDGAATLAAFVDQVLTATHIAKVDLVGHSQGGLMPRYYLKYLGGGPKTHSLVALAPTNHGGTVSGFATMVQYLKGLGLGAPYDLTDAVCPACNQQLVGSDFLADLNAGGDTVPGVNYTVIATKHDELASPYINDFLSGPNVTNITLQDGCPVDLTGHIDMAFRPRPLALVLNALDPQHPTFVPCLVQPFAG</sequence>
<dbReference type="RefSeq" id="WP_380328086.1">
    <property type="nucleotide sequence ID" value="NZ_JBHYPW010000045.1"/>
</dbReference>
<dbReference type="InterPro" id="IPR029058">
    <property type="entry name" value="AB_hydrolase_fold"/>
</dbReference>
<gene>
    <name evidence="2" type="ORF">ACFW6T_13140</name>
</gene>
<dbReference type="SUPFAM" id="SSF53474">
    <property type="entry name" value="alpha/beta-Hydrolases"/>
    <property type="match status" value="1"/>
</dbReference>
<dbReference type="PANTHER" id="PTHR37946">
    <property type="entry name" value="SLL1969 PROTEIN"/>
    <property type="match status" value="1"/>
</dbReference>
<feature type="chain" id="PRO_5045144363" evidence="1">
    <location>
        <begin position="40"/>
        <end position="320"/>
    </location>
</feature>
<accession>A0ABW6GJN7</accession>
<dbReference type="Proteomes" id="UP001599542">
    <property type="component" value="Unassembled WGS sequence"/>
</dbReference>
<dbReference type="Gene3D" id="3.40.50.1820">
    <property type="entry name" value="alpha/beta hydrolase"/>
    <property type="match status" value="1"/>
</dbReference>
<keyword evidence="3" id="KW-1185">Reference proteome</keyword>